<proteinExistence type="predicted"/>
<sequence>MTKRLFHSLCLSFCVLLTFGCAGQERKTENYTFKEGSYSGTGKWYMGREIAHVMGAGGMPWLDRPERESEERVSLLLKNLDLQKTDVVADIGAGSGYHVFRMAPKVRDGKVFAVDLQVEMLEELRERKRKGNFTNVEVIQGTEESVNLPPGSVDKILMVDVYHEFSYPVEMLASMYAALKPGGKIYLIEYRKEDPKVPIKELHKMSEAQAIAEYEANGFTYETNISNLPWQHCLVFVRE</sequence>
<reference evidence="3 4" key="1">
    <citation type="submission" date="2016-10" db="EMBL/GenBank/DDBJ databases">
        <authorList>
            <person name="de Groot N.N."/>
        </authorList>
    </citation>
    <scope>NUCLEOTIDE SEQUENCE [LARGE SCALE GENOMIC DNA]</scope>
    <source>
        <strain evidence="3 4">DSM 21019</strain>
    </source>
</reference>
<evidence type="ECO:0000259" key="2">
    <source>
        <dbReference type="Pfam" id="PF13847"/>
    </source>
</evidence>
<keyword evidence="3" id="KW-0808">Transferase</keyword>
<dbReference type="AlphaFoldDB" id="A0A1I6FN73"/>
<feature type="signal peptide" evidence="1">
    <location>
        <begin position="1"/>
        <end position="22"/>
    </location>
</feature>
<dbReference type="InterPro" id="IPR029063">
    <property type="entry name" value="SAM-dependent_MTases_sf"/>
</dbReference>
<dbReference type="GO" id="GO:0032259">
    <property type="term" value="P:methylation"/>
    <property type="evidence" value="ECO:0007669"/>
    <property type="project" value="UniProtKB-KW"/>
</dbReference>
<dbReference type="CDD" id="cd02440">
    <property type="entry name" value="AdoMet_MTases"/>
    <property type="match status" value="1"/>
</dbReference>
<evidence type="ECO:0000256" key="1">
    <source>
        <dbReference type="SAM" id="SignalP"/>
    </source>
</evidence>
<accession>A0A1I6FN73</accession>
<feature type="chain" id="PRO_5011774028" evidence="1">
    <location>
        <begin position="23"/>
        <end position="239"/>
    </location>
</feature>
<dbReference type="PROSITE" id="PS51257">
    <property type="entry name" value="PROKAR_LIPOPROTEIN"/>
    <property type="match status" value="1"/>
</dbReference>
<gene>
    <name evidence="3" type="ORF">SAMN04490243_0151</name>
</gene>
<keyword evidence="4" id="KW-1185">Reference proteome</keyword>
<organism evidence="3 4">
    <name type="scientific">Robiginitalea myxolifaciens</name>
    <dbReference type="NCBI Taxonomy" id="400055"/>
    <lineage>
        <taxon>Bacteria</taxon>
        <taxon>Pseudomonadati</taxon>
        <taxon>Bacteroidota</taxon>
        <taxon>Flavobacteriia</taxon>
        <taxon>Flavobacteriales</taxon>
        <taxon>Flavobacteriaceae</taxon>
        <taxon>Robiginitalea</taxon>
    </lineage>
</organism>
<dbReference type="Gene3D" id="3.40.50.150">
    <property type="entry name" value="Vaccinia Virus protein VP39"/>
    <property type="match status" value="1"/>
</dbReference>
<name>A0A1I6FN73_9FLAO</name>
<keyword evidence="3" id="KW-0489">Methyltransferase</keyword>
<keyword evidence="1" id="KW-0732">Signal</keyword>
<dbReference type="EMBL" id="FOYQ01000001">
    <property type="protein sequence ID" value="SFR31324.1"/>
    <property type="molecule type" value="Genomic_DNA"/>
</dbReference>
<dbReference type="Proteomes" id="UP000199534">
    <property type="component" value="Unassembled WGS sequence"/>
</dbReference>
<protein>
    <submittedName>
        <fullName evidence="3">Methyltransferase domain-containing protein</fullName>
    </submittedName>
</protein>
<feature type="domain" description="Methyltransferase" evidence="2">
    <location>
        <begin position="84"/>
        <end position="207"/>
    </location>
</feature>
<dbReference type="Pfam" id="PF13847">
    <property type="entry name" value="Methyltransf_31"/>
    <property type="match status" value="1"/>
</dbReference>
<dbReference type="InterPro" id="IPR025714">
    <property type="entry name" value="Methyltranfer_dom"/>
</dbReference>
<dbReference type="SUPFAM" id="SSF53335">
    <property type="entry name" value="S-adenosyl-L-methionine-dependent methyltransferases"/>
    <property type="match status" value="1"/>
</dbReference>
<dbReference type="OrthoDB" id="9784101at2"/>
<dbReference type="GO" id="GO:0008168">
    <property type="term" value="F:methyltransferase activity"/>
    <property type="evidence" value="ECO:0007669"/>
    <property type="project" value="UniProtKB-KW"/>
</dbReference>
<evidence type="ECO:0000313" key="3">
    <source>
        <dbReference type="EMBL" id="SFR31324.1"/>
    </source>
</evidence>
<evidence type="ECO:0000313" key="4">
    <source>
        <dbReference type="Proteomes" id="UP000199534"/>
    </source>
</evidence>
<dbReference type="PANTHER" id="PTHR43861">
    <property type="entry name" value="TRANS-ACONITATE 2-METHYLTRANSFERASE-RELATED"/>
    <property type="match status" value="1"/>
</dbReference>
<dbReference type="STRING" id="400055.SAMN04490243_0151"/>